<evidence type="ECO:0000313" key="1">
    <source>
        <dbReference type="EMBL" id="ORY57943.1"/>
    </source>
</evidence>
<proteinExistence type="predicted"/>
<reference evidence="1 2" key="1">
    <citation type="submission" date="2016-08" db="EMBL/GenBank/DDBJ databases">
        <title>A Parts List for Fungal Cellulosomes Revealed by Comparative Genomics.</title>
        <authorList>
            <consortium name="DOE Joint Genome Institute"/>
            <person name="Haitjema C.H."/>
            <person name="Gilmore S.P."/>
            <person name="Henske J.K."/>
            <person name="Solomon K.V."/>
            <person name="De Groot R."/>
            <person name="Kuo A."/>
            <person name="Mondo S.J."/>
            <person name="Salamov A.A."/>
            <person name="Labutti K."/>
            <person name="Zhao Z."/>
            <person name="Chiniquy J."/>
            <person name="Barry K."/>
            <person name="Brewer H.M."/>
            <person name="Purvine S.O."/>
            <person name="Wright A.T."/>
            <person name="Boxma B."/>
            <person name="Van Alen T."/>
            <person name="Hackstein J.H."/>
            <person name="Baker S.E."/>
            <person name="Grigoriev I.V."/>
            <person name="O'Malley M.A."/>
        </authorList>
    </citation>
    <scope>NUCLEOTIDE SEQUENCE [LARGE SCALE GENOMIC DNA]</scope>
    <source>
        <strain evidence="1 2">G1</strain>
    </source>
</reference>
<accession>A0A1Y2DF83</accession>
<dbReference type="Proteomes" id="UP000193920">
    <property type="component" value="Unassembled WGS sequence"/>
</dbReference>
<protein>
    <submittedName>
        <fullName evidence="1">Uncharacterized protein</fullName>
    </submittedName>
</protein>
<organism evidence="1 2">
    <name type="scientific">Neocallimastix californiae</name>
    <dbReference type="NCBI Taxonomy" id="1754190"/>
    <lineage>
        <taxon>Eukaryota</taxon>
        <taxon>Fungi</taxon>
        <taxon>Fungi incertae sedis</taxon>
        <taxon>Chytridiomycota</taxon>
        <taxon>Chytridiomycota incertae sedis</taxon>
        <taxon>Neocallimastigomycetes</taxon>
        <taxon>Neocallimastigales</taxon>
        <taxon>Neocallimastigaceae</taxon>
        <taxon>Neocallimastix</taxon>
    </lineage>
</organism>
<dbReference type="AlphaFoldDB" id="A0A1Y2DF83"/>
<evidence type="ECO:0000313" key="2">
    <source>
        <dbReference type="Proteomes" id="UP000193920"/>
    </source>
</evidence>
<gene>
    <name evidence="1" type="ORF">LY90DRAFT_506343</name>
</gene>
<dbReference type="EMBL" id="MCOG01000068">
    <property type="protein sequence ID" value="ORY57943.1"/>
    <property type="molecule type" value="Genomic_DNA"/>
</dbReference>
<sequence length="107" mass="12444">MYDTISTAVEQLGLSEYLEKDIAKELDDQGKDKNIIKQAKSKNNQIHEEIIGIIPAFLTIETLKTEYGKETEDMTQWIRKLKSIKANTMEKNPKVNRKIKKIFQNMD</sequence>
<keyword evidence="2" id="KW-1185">Reference proteome</keyword>
<comment type="caution">
    <text evidence="1">The sequence shown here is derived from an EMBL/GenBank/DDBJ whole genome shotgun (WGS) entry which is preliminary data.</text>
</comment>
<name>A0A1Y2DF83_9FUNG</name>